<keyword evidence="2" id="KW-1133">Transmembrane helix</keyword>
<dbReference type="AlphaFoldDB" id="A0A4U5PFR7"/>
<evidence type="ECO:0000256" key="1">
    <source>
        <dbReference type="SAM" id="MobiDB-lite"/>
    </source>
</evidence>
<gene>
    <name evidence="4" type="ORF">L596_009582</name>
</gene>
<evidence type="ECO:0000313" key="4">
    <source>
        <dbReference type="EMBL" id="TKR95407.1"/>
    </source>
</evidence>
<evidence type="ECO:0000256" key="2">
    <source>
        <dbReference type="SAM" id="Phobius"/>
    </source>
</evidence>
<feature type="region of interest" description="Disordered" evidence="1">
    <location>
        <begin position="155"/>
        <end position="259"/>
    </location>
</feature>
<dbReference type="Proteomes" id="UP000298663">
    <property type="component" value="Unassembled WGS sequence"/>
</dbReference>
<feature type="transmembrane region" description="Helical" evidence="2">
    <location>
        <begin position="121"/>
        <end position="147"/>
    </location>
</feature>
<reference evidence="4 5" key="1">
    <citation type="journal article" date="2015" name="Genome Biol.">
        <title>Comparative genomics of Steinernema reveals deeply conserved gene regulatory networks.</title>
        <authorList>
            <person name="Dillman A.R."/>
            <person name="Macchietto M."/>
            <person name="Porter C.F."/>
            <person name="Rogers A."/>
            <person name="Williams B."/>
            <person name="Antoshechkin I."/>
            <person name="Lee M.M."/>
            <person name="Goodwin Z."/>
            <person name="Lu X."/>
            <person name="Lewis E.E."/>
            <person name="Goodrich-Blair H."/>
            <person name="Stock S.P."/>
            <person name="Adams B.J."/>
            <person name="Sternberg P.W."/>
            <person name="Mortazavi A."/>
        </authorList>
    </citation>
    <scope>NUCLEOTIDE SEQUENCE [LARGE SCALE GENOMIC DNA]</scope>
    <source>
        <strain evidence="4 5">ALL</strain>
    </source>
</reference>
<reference evidence="4 5" key="2">
    <citation type="journal article" date="2019" name="G3 (Bethesda)">
        <title>Hybrid Assembly of the Genome of the Entomopathogenic Nematode Steinernema carpocapsae Identifies the X-Chromosome.</title>
        <authorList>
            <person name="Serra L."/>
            <person name="Macchietto M."/>
            <person name="Macias-Munoz A."/>
            <person name="McGill C.J."/>
            <person name="Rodriguez I.M."/>
            <person name="Rodriguez B."/>
            <person name="Murad R."/>
            <person name="Mortazavi A."/>
        </authorList>
    </citation>
    <scope>NUCLEOTIDE SEQUENCE [LARGE SCALE GENOMIC DNA]</scope>
    <source>
        <strain evidence="4 5">ALL</strain>
    </source>
</reference>
<keyword evidence="2" id="KW-0812">Transmembrane</keyword>
<evidence type="ECO:0000256" key="3">
    <source>
        <dbReference type="SAM" id="SignalP"/>
    </source>
</evidence>
<comment type="caution">
    <text evidence="4">The sequence shown here is derived from an EMBL/GenBank/DDBJ whole genome shotgun (WGS) entry which is preliminary data.</text>
</comment>
<dbReference type="EMBL" id="AZBU02000002">
    <property type="protein sequence ID" value="TKR95407.1"/>
    <property type="molecule type" value="Genomic_DNA"/>
</dbReference>
<accession>A0A4U5PFR7</accession>
<keyword evidence="5" id="KW-1185">Reference proteome</keyword>
<proteinExistence type="predicted"/>
<keyword evidence="2" id="KW-0472">Membrane</keyword>
<sequence length="259" mass="27849">MRLTVALLLVIAAFCTSNPTKSTNASTQAEKIISTANLPTTTAAKEEAGTTSEGVKASTEKLATLGNEEATTPNEDKKVDMGKKWTLEPNKNETNNGTESEELDFDVVNAYKMPLGSFNHYFLIVVASVVAGLILTQLTVLATLLVLMNQPLSRKPTPQELEECEDDDDEDDEDSKYPDKKSKMHKKGRKPQNKTPAGNSKDPGKKPKAGGNKADFVTVDDDNAGQDTGTLMADPTSQGGGGSVENQTQENKTDLRSVK</sequence>
<organism evidence="4 5">
    <name type="scientific">Steinernema carpocapsae</name>
    <name type="common">Entomopathogenic nematode</name>
    <dbReference type="NCBI Taxonomy" id="34508"/>
    <lineage>
        <taxon>Eukaryota</taxon>
        <taxon>Metazoa</taxon>
        <taxon>Ecdysozoa</taxon>
        <taxon>Nematoda</taxon>
        <taxon>Chromadorea</taxon>
        <taxon>Rhabditida</taxon>
        <taxon>Tylenchina</taxon>
        <taxon>Panagrolaimomorpha</taxon>
        <taxon>Strongyloidoidea</taxon>
        <taxon>Steinernematidae</taxon>
        <taxon>Steinernema</taxon>
    </lineage>
</organism>
<feature type="signal peptide" evidence="3">
    <location>
        <begin position="1"/>
        <end position="17"/>
    </location>
</feature>
<protein>
    <submittedName>
        <fullName evidence="4">Uncharacterized protein</fullName>
    </submittedName>
</protein>
<name>A0A4U5PFR7_STECR</name>
<feature type="chain" id="PRO_5020450010" evidence="3">
    <location>
        <begin position="18"/>
        <end position="259"/>
    </location>
</feature>
<feature type="compositionally biased region" description="Acidic residues" evidence="1">
    <location>
        <begin position="160"/>
        <end position="174"/>
    </location>
</feature>
<keyword evidence="3" id="KW-0732">Signal</keyword>
<evidence type="ECO:0000313" key="5">
    <source>
        <dbReference type="Proteomes" id="UP000298663"/>
    </source>
</evidence>
<feature type="compositionally biased region" description="Basic residues" evidence="1">
    <location>
        <begin position="182"/>
        <end position="192"/>
    </location>
</feature>